<protein>
    <submittedName>
        <fullName evidence="1">CxxC motif-containing protein</fullName>
    </submittedName>
</protein>
<reference evidence="2" key="1">
    <citation type="submission" date="2016-11" db="EMBL/GenBank/DDBJ databases">
        <authorList>
            <person name="Varghese N."/>
            <person name="Submissions S."/>
        </authorList>
    </citation>
    <scope>NUCLEOTIDE SEQUENCE [LARGE SCALE GENOMIC DNA]</scope>
    <source>
        <strain evidence="2">DSM 14826</strain>
    </source>
</reference>
<keyword evidence="2" id="KW-1185">Reference proteome</keyword>
<dbReference type="PANTHER" id="PTHR39450:SF1">
    <property type="entry name" value="DUF1667 DOMAIN-CONTAINING PROTEIN"/>
    <property type="match status" value="1"/>
</dbReference>
<proteinExistence type="predicted"/>
<dbReference type="EMBL" id="FRAI01000029">
    <property type="protein sequence ID" value="SHK29953.1"/>
    <property type="molecule type" value="Genomic_DNA"/>
</dbReference>
<dbReference type="InterPro" id="IPR012460">
    <property type="entry name" value="DUF1667"/>
</dbReference>
<gene>
    <name evidence="1" type="ORF">SAMN02745227_01993</name>
</gene>
<dbReference type="OrthoDB" id="9811531at2"/>
<dbReference type="Proteomes" id="UP000243547">
    <property type="component" value="Unassembled WGS sequence"/>
</dbReference>
<dbReference type="AlphaFoldDB" id="A0A1M6RBW3"/>
<organism evidence="1 2">
    <name type="scientific">Anaerobranca californiensis DSM 14826</name>
    <dbReference type="NCBI Taxonomy" id="1120989"/>
    <lineage>
        <taxon>Bacteria</taxon>
        <taxon>Bacillati</taxon>
        <taxon>Bacillota</taxon>
        <taxon>Clostridia</taxon>
        <taxon>Eubacteriales</taxon>
        <taxon>Proteinivoracaceae</taxon>
        <taxon>Anaerobranca</taxon>
    </lineage>
</organism>
<evidence type="ECO:0000313" key="2">
    <source>
        <dbReference type="Proteomes" id="UP000243547"/>
    </source>
</evidence>
<dbReference type="STRING" id="1120989.SAMN02745227_01993"/>
<dbReference type="SUPFAM" id="SSF160148">
    <property type="entry name" value="CPE0013-like"/>
    <property type="match status" value="1"/>
</dbReference>
<accession>A0A1M6RBW3</accession>
<evidence type="ECO:0000313" key="1">
    <source>
        <dbReference type="EMBL" id="SHK29953.1"/>
    </source>
</evidence>
<dbReference type="InterPro" id="IPR036593">
    <property type="entry name" value="CPE0013-like_sf"/>
</dbReference>
<dbReference type="PANTHER" id="PTHR39450">
    <property type="entry name" value="MOLYBDOPTERIN OXIDOREDUCTASE, 4FE-4S CLUSTER-BINDING SUBUNIT"/>
    <property type="match status" value="1"/>
</dbReference>
<dbReference type="RefSeq" id="WP_072908410.1">
    <property type="nucleotide sequence ID" value="NZ_FRAI01000029.1"/>
</dbReference>
<name>A0A1M6RBW3_9FIRM</name>
<sequence>MNKKNLTCIACPLGCSLEVETVLNGVTSYNVSGNKCPRGVDYAIKEMTNPTRMVTTTVKIKDGLLPRIPVRTSKPIPKEMIFKCMEVLNDVEISAPVKAGEVIVKNILDLDVDIIASRSMKS</sequence>
<dbReference type="Pfam" id="PF07892">
    <property type="entry name" value="DUF1667"/>
    <property type="match status" value="1"/>
</dbReference>
<dbReference type="Gene3D" id="3.10.530.10">
    <property type="entry name" value="CPE0013-like"/>
    <property type="match status" value="1"/>
</dbReference>